<evidence type="ECO:0000256" key="4">
    <source>
        <dbReference type="ARBA" id="ARBA00022801"/>
    </source>
</evidence>
<dbReference type="EnsemblMetazoa" id="XM_016984509">
    <property type="protein sequence ID" value="XP_016839998"/>
    <property type="gene ID" value="LOC100119711"/>
</dbReference>
<dbReference type="SMR" id="A0A7M7IQ80"/>
<dbReference type="PRINTS" id="PR00720">
    <property type="entry name" value="MAMMALPTPASE"/>
</dbReference>
<dbReference type="OrthoDB" id="5917722at2759"/>
<evidence type="ECO:0000256" key="6">
    <source>
        <dbReference type="PIRSR" id="PIRSR617867-1"/>
    </source>
</evidence>
<dbReference type="GO" id="GO:0003993">
    <property type="term" value="F:acid phosphatase activity"/>
    <property type="evidence" value="ECO:0007669"/>
    <property type="project" value="UniProtKB-UniRule"/>
</dbReference>
<keyword evidence="5 7" id="KW-0904">Protein phosphatase</keyword>
<keyword evidence="10" id="KW-1185">Reference proteome</keyword>
<evidence type="ECO:0000256" key="5">
    <source>
        <dbReference type="ARBA" id="ARBA00022912"/>
    </source>
</evidence>
<protein>
    <recommendedName>
        <fullName evidence="7">Low molecular weight phosphotyrosine protein phosphatase</fullName>
        <shortName evidence="7">LMW-PTP</shortName>
        <shortName evidence="7">LMW-PTPase</shortName>
        <ecNumber evidence="7">3.1.3.2</ecNumber>
        <ecNumber evidence="7">3.1.3.48</ecNumber>
    </recommendedName>
    <alternativeName>
        <fullName evidence="7">Low molecular weight cytosolic acid phosphatase</fullName>
    </alternativeName>
</protein>
<dbReference type="InterPro" id="IPR023485">
    <property type="entry name" value="Ptyr_pPase"/>
</dbReference>
<dbReference type="GO" id="GO:0005737">
    <property type="term" value="C:cytoplasm"/>
    <property type="evidence" value="ECO:0007669"/>
    <property type="project" value="UniProtKB-SubCell"/>
</dbReference>
<dbReference type="InterPro" id="IPR017867">
    <property type="entry name" value="Tyr_phospatase_low_mol_wt"/>
</dbReference>
<dbReference type="Pfam" id="PF01451">
    <property type="entry name" value="LMWPc"/>
    <property type="match status" value="1"/>
</dbReference>
<evidence type="ECO:0000256" key="2">
    <source>
        <dbReference type="ARBA" id="ARBA00011063"/>
    </source>
</evidence>
<dbReference type="InterPro" id="IPR036196">
    <property type="entry name" value="Ptyr_pPase_sf"/>
</dbReference>
<dbReference type="PANTHER" id="PTHR11717">
    <property type="entry name" value="LOW MOLECULAR WEIGHT PROTEIN TYROSINE PHOSPHATASE"/>
    <property type="match status" value="1"/>
</dbReference>
<keyword evidence="3 7" id="KW-0963">Cytoplasm</keyword>
<evidence type="ECO:0000256" key="7">
    <source>
        <dbReference type="RuleBase" id="RU368115"/>
    </source>
</evidence>
<comment type="catalytic activity">
    <reaction evidence="7">
        <text>a phosphate monoester + H2O = an alcohol + phosphate</text>
        <dbReference type="Rhea" id="RHEA:15017"/>
        <dbReference type="ChEBI" id="CHEBI:15377"/>
        <dbReference type="ChEBI" id="CHEBI:30879"/>
        <dbReference type="ChEBI" id="CHEBI:43474"/>
        <dbReference type="ChEBI" id="CHEBI:67140"/>
        <dbReference type="EC" id="3.1.3.2"/>
    </reaction>
</comment>
<evidence type="ECO:0000256" key="1">
    <source>
        <dbReference type="ARBA" id="ARBA00004496"/>
    </source>
</evidence>
<dbReference type="AlphaFoldDB" id="A0A7M7IQ80"/>
<evidence type="ECO:0000313" key="9">
    <source>
        <dbReference type="EnsemblMetazoa" id="XP_016839998"/>
    </source>
</evidence>
<reference evidence="9" key="1">
    <citation type="submission" date="2021-01" db="UniProtKB">
        <authorList>
            <consortium name="EnsemblMetazoa"/>
        </authorList>
    </citation>
    <scope>IDENTIFICATION</scope>
</reference>
<dbReference type="CDD" id="cd16343">
    <property type="entry name" value="LMWPTP"/>
    <property type="match status" value="1"/>
</dbReference>
<feature type="active site" description="Proton donor" evidence="6">
    <location>
        <position position="127"/>
    </location>
</feature>
<feature type="active site" description="Nucleophile" evidence="6">
    <location>
        <position position="11"/>
    </location>
</feature>
<comment type="subcellular location">
    <subcellularLocation>
        <location evidence="1 7">Cytoplasm</location>
    </subcellularLocation>
</comment>
<dbReference type="Proteomes" id="UP000002358">
    <property type="component" value="Chromosome 3"/>
</dbReference>
<dbReference type="Gene3D" id="3.40.50.2300">
    <property type="match status" value="1"/>
</dbReference>
<comment type="function">
    <text evidence="7">Acts on tyrosine phosphorylated proteins, low-MW aryl phosphates and natural and synthetic acyl phosphates.</text>
</comment>
<keyword evidence="4 7" id="KW-0378">Hydrolase</keyword>
<evidence type="ECO:0000259" key="8">
    <source>
        <dbReference type="SMART" id="SM00226"/>
    </source>
</evidence>
<dbReference type="SMART" id="SM00226">
    <property type="entry name" value="LMWPc"/>
    <property type="match status" value="1"/>
</dbReference>
<dbReference type="InterPro" id="IPR002115">
    <property type="entry name" value="Tyr_Pase_low_mol_wt_mml"/>
</dbReference>
<dbReference type="PANTHER" id="PTHR11717:SF7">
    <property type="entry name" value="LOW MOLECULAR WEIGHT PHOSPHOTYROSINE PROTEIN PHOSPHATASE"/>
    <property type="match status" value="1"/>
</dbReference>
<sequence>MSKKKNVLMVCFGNTCRSPIAEAVFRKFIEKHNMSDEWEVDSAALFGYHEGKGINAKSLEVLEKNGITDYNHIARTINKEDFENFDWIFGMDYYNIGHLGRIQPQGTKAKVELLGLYDPEGEIVIEDPYFDNDISRFEKAYEQCSRCIPVFIQRQDTS</sequence>
<dbReference type="EC" id="3.1.3.2" evidence="7"/>
<name>A0A7M7IQ80_NASVI</name>
<dbReference type="GO" id="GO:0004726">
    <property type="term" value="F:non-membrane spanning protein tyrosine phosphatase activity"/>
    <property type="evidence" value="ECO:0007669"/>
    <property type="project" value="InterPro"/>
</dbReference>
<accession>A0A7M7IQ80</accession>
<evidence type="ECO:0000256" key="3">
    <source>
        <dbReference type="ARBA" id="ARBA00022490"/>
    </source>
</evidence>
<organism evidence="9 10">
    <name type="scientific">Nasonia vitripennis</name>
    <name type="common">Parasitic wasp</name>
    <dbReference type="NCBI Taxonomy" id="7425"/>
    <lineage>
        <taxon>Eukaryota</taxon>
        <taxon>Metazoa</taxon>
        <taxon>Ecdysozoa</taxon>
        <taxon>Arthropoda</taxon>
        <taxon>Hexapoda</taxon>
        <taxon>Insecta</taxon>
        <taxon>Pterygota</taxon>
        <taxon>Neoptera</taxon>
        <taxon>Endopterygota</taxon>
        <taxon>Hymenoptera</taxon>
        <taxon>Apocrita</taxon>
        <taxon>Proctotrupomorpha</taxon>
        <taxon>Chalcidoidea</taxon>
        <taxon>Pteromalidae</taxon>
        <taxon>Pteromalinae</taxon>
        <taxon>Nasonia</taxon>
    </lineage>
</organism>
<dbReference type="SUPFAM" id="SSF52788">
    <property type="entry name" value="Phosphotyrosine protein phosphatases I"/>
    <property type="match status" value="1"/>
</dbReference>
<dbReference type="OMA" id="QGEWHVE"/>
<comment type="similarity">
    <text evidence="2 7">Belongs to the low molecular weight phosphotyrosine protein phosphatase family.</text>
</comment>
<dbReference type="EC" id="3.1.3.48" evidence="7"/>
<dbReference type="FunFam" id="3.40.50.2300:FF:000105">
    <property type="entry name" value="Low molecular weight phosphotyrosine protein"/>
    <property type="match status" value="1"/>
</dbReference>
<gene>
    <name evidence="9" type="primary">100119711</name>
</gene>
<comment type="catalytic activity">
    <reaction evidence="7">
        <text>O-phospho-L-tyrosyl-[protein] + H2O = L-tyrosyl-[protein] + phosphate</text>
        <dbReference type="Rhea" id="RHEA:10684"/>
        <dbReference type="Rhea" id="RHEA-COMP:10136"/>
        <dbReference type="Rhea" id="RHEA-COMP:20101"/>
        <dbReference type="ChEBI" id="CHEBI:15377"/>
        <dbReference type="ChEBI" id="CHEBI:43474"/>
        <dbReference type="ChEBI" id="CHEBI:46858"/>
        <dbReference type="ChEBI" id="CHEBI:61978"/>
        <dbReference type="EC" id="3.1.3.48"/>
    </reaction>
</comment>
<evidence type="ECO:0000313" key="10">
    <source>
        <dbReference type="Proteomes" id="UP000002358"/>
    </source>
</evidence>
<feature type="domain" description="Phosphotyrosine protein phosphatase I" evidence="8">
    <location>
        <begin position="5"/>
        <end position="154"/>
    </location>
</feature>
<proteinExistence type="inferred from homology"/>
<dbReference type="InterPro" id="IPR050438">
    <property type="entry name" value="LMW_PTPase"/>
</dbReference>
<dbReference type="PRINTS" id="PR00719">
    <property type="entry name" value="LMWPTPASE"/>
</dbReference>
<dbReference type="KEGG" id="nvi:100119711"/>
<feature type="active site" evidence="6">
    <location>
        <position position="17"/>
    </location>
</feature>